<dbReference type="EMBL" id="CP045835">
    <property type="protein sequence ID" value="QGG50753.1"/>
    <property type="molecule type" value="Genomic_DNA"/>
</dbReference>
<dbReference type="RefSeq" id="WP_369595086.1">
    <property type="nucleotide sequence ID" value="NZ_CP045835.1"/>
</dbReference>
<accession>A0ABX6DCN5</accession>
<gene>
    <name evidence="1" type="ORF">GDS87_07205</name>
</gene>
<evidence type="ECO:0000313" key="1">
    <source>
        <dbReference type="EMBL" id="QGG50753.1"/>
    </source>
</evidence>
<name>A0ABX6DCN5_9BACI</name>
<protein>
    <submittedName>
        <fullName evidence="1">Uncharacterized protein</fullName>
    </submittedName>
</protein>
<organism evidence="1 2">
    <name type="scientific">Lysinibacillus pakistanensis</name>
    <dbReference type="NCBI Taxonomy" id="759811"/>
    <lineage>
        <taxon>Bacteria</taxon>
        <taxon>Bacillati</taxon>
        <taxon>Bacillota</taxon>
        <taxon>Bacilli</taxon>
        <taxon>Bacillales</taxon>
        <taxon>Bacillaceae</taxon>
        <taxon>Lysinibacillus</taxon>
    </lineage>
</organism>
<keyword evidence="2" id="KW-1185">Reference proteome</keyword>
<evidence type="ECO:0000313" key="2">
    <source>
        <dbReference type="Proteomes" id="UP000373269"/>
    </source>
</evidence>
<dbReference type="Gene3D" id="2.60.200.60">
    <property type="match status" value="1"/>
</dbReference>
<sequence>MPGVAVKGNKIQSNSVSNHITIKKPNEFTCVPGYVDGEYYSGYWYGGRCYGVLAPPSSPYTYNNIPATIDGEITEGSANVFVNGKAVAFSGAKTLEKDTYTIPSGWTIESGNHTSANGSISAGSTTVFVNGKSLVRQNDPVVTHAGSKTIVNEGSSNVYSN</sequence>
<dbReference type="Proteomes" id="UP000373269">
    <property type="component" value="Chromosome"/>
</dbReference>
<proteinExistence type="predicted"/>
<reference evidence="1 2" key="1">
    <citation type="submission" date="2019-11" db="EMBL/GenBank/DDBJ databases">
        <title>Whole Genome Sequencing and Comparative Genomic Analyses of Lysinibacillus pakistanensis LZH-9, a Halotolerant Strain with Excellent COD Removal Capability.</title>
        <authorList>
            <person name="Zhou H."/>
        </authorList>
    </citation>
    <scope>NUCLEOTIDE SEQUENCE [LARGE SCALE GENOMIC DNA]</scope>
    <source>
        <strain evidence="1 2">LZH-9</strain>
    </source>
</reference>